<feature type="domain" description="Arginosuccinate synthase C-terminal" evidence="8">
    <location>
        <begin position="34"/>
        <end position="160"/>
    </location>
</feature>
<dbReference type="AlphaFoldDB" id="A0AAV1Y7X6"/>
<dbReference type="GO" id="GO:0000053">
    <property type="term" value="P:argininosuccinate metabolic process"/>
    <property type="evidence" value="ECO:0007669"/>
    <property type="project" value="TreeGrafter"/>
</dbReference>
<dbReference type="GO" id="GO:0005737">
    <property type="term" value="C:cytoplasm"/>
    <property type="evidence" value="ECO:0007669"/>
    <property type="project" value="TreeGrafter"/>
</dbReference>
<keyword evidence="7" id="KW-0067">ATP-binding</keyword>
<dbReference type="GO" id="GO:0005524">
    <property type="term" value="F:ATP binding"/>
    <property type="evidence" value="ECO:0007669"/>
    <property type="project" value="UniProtKB-KW"/>
</dbReference>
<keyword evidence="10" id="KW-1185">Reference proteome</keyword>
<reference evidence="9 10" key="1">
    <citation type="submission" date="2024-03" db="EMBL/GenBank/DDBJ databases">
        <authorList>
            <person name="Martinez-Hernandez J."/>
        </authorList>
    </citation>
    <scope>NUCLEOTIDE SEQUENCE [LARGE SCALE GENOMIC DNA]</scope>
</reference>
<protein>
    <recommendedName>
        <fullName evidence="2">argininosuccinate synthase</fullName>
        <ecNumber evidence="2">6.3.4.5</ecNumber>
    </recommendedName>
</protein>
<evidence type="ECO:0000256" key="3">
    <source>
        <dbReference type="ARBA" id="ARBA00022571"/>
    </source>
</evidence>
<keyword evidence="4" id="KW-0436">Ligase</keyword>
<comment type="caution">
    <text evidence="9">The sequence shown here is derived from an EMBL/GenBank/DDBJ whole genome shotgun (WGS) entry which is preliminary data.</text>
</comment>
<name>A0AAV1Y7X6_LUPLU</name>
<evidence type="ECO:0000256" key="2">
    <source>
        <dbReference type="ARBA" id="ARBA00012286"/>
    </source>
</evidence>
<evidence type="ECO:0000256" key="4">
    <source>
        <dbReference type="ARBA" id="ARBA00022598"/>
    </source>
</evidence>
<accession>A0AAV1Y7X6</accession>
<dbReference type="EMBL" id="CAXHTB010000022">
    <property type="protein sequence ID" value="CAL0330096.1"/>
    <property type="molecule type" value="Genomic_DNA"/>
</dbReference>
<dbReference type="InterPro" id="IPR024074">
    <property type="entry name" value="AS_cat/multimer_dom_body"/>
</dbReference>
<proteinExistence type="predicted"/>
<dbReference type="InterPro" id="IPR001518">
    <property type="entry name" value="Arginosuc_synth"/>
</dbReference>
<dbReference type="Gene3D" id="3.90.1260.10">
    <property type="entry name" value="Argininosuccinate synthetase, chain A, domain 2"/>
    <property type="match status" value="1"/>
</dbReference>
<dbReference type="SUPFAM" id="SSF69864">
    <property type="entry name" value="Argininosuccinate synthetase, C-terminal domain"/>
    <property type="match status" value="1"/>
</dbReference>
<keyword evidence="6" id="KW-0547">Nucleotide-binding</keyword>
<dbReference type="GO" id="GO:0004055">
    <property type="term" value="F:argininosuccinate synthase activity"/>
    <property type="evidence" value="ECO:0007669"/>
    <property type="project" value="UniProtKB-EC"/>
</dbReference>
<dbReference type="EC" id="6.3.4.5" evidence="2"/>
<dbReference type="InterPro" id="IPR048268">
    <property type="entry name" value="Arginosuc_syn_C"/>
</dbReference>
<keyword evidence="5" id="KW-0028">Amino-acid biosynthesis</keyword>
<evidence type="ECO:0000256" key="7">
    <source>
        <dbReference type="ARBA" id="ARBA00022840"/>
    </source>
</evidence>
<keyword evidence="3" id="KW-0055">Arginine biosynthesis</keyword>
<evidence type="ECO:0000259" key="8">
    <source>
        <dbReference type="Pfam" id="PF20979"/>
    </source>
</evidence>
<evidence type="ECO:0000313" key="10">
    <source>
        <dbReference type="Proteomes" id="UP001497480"/>
    </source>
</evidence>
<organism evidence="9 10">
    <name type="scientific">Lupinus luteus</name>
    <name type="common">European yellow lupine</name>
    <dbReference type="NCBI Taxonomy" id="3873"/>
    <lineage>
        <taxon>Eukaryota</taxon>
        <taxon>Viridiplantae</taxon>
        <taxon>Streptophyta</taxon>
        <taxon>Embryophyta</taxon>
        <taxon>Tracheophyta</taxon>
        <taxon>Spermatophyta</taxon>
        <taxon>Magnoliopsida</taxon>
        <taxon>eudicotyledons</taxon>
        <taxon>Gunneridae</taxon>
        <taxon>Pentapetalae</taxon>
        <taxon>rosids</taxon>
        <taxon>fabids</taxon>
        <taxon>Fabales</taxon>
        <taxon>Fabaceae</taxon>
        <taxon>Papilionoideae</taxon>
        <taxon>50 kb inversion clade</taxon>
        <taxon>genistoids sensu lato</taxon>
        <taxon>core genistoids</taxon>
        <taxon>Genisteae</taxon>
        <taxon>Lupinus</taxon>
    </lineage>
</organism>
<dbReference type="Pfam" id="PF20979">
    <property type="entry name" value="Arginosuc_syn_C"/>
    <property type="match status" value="1"/>
</dbReference>
<dbReference type="PANTHER" id="PTHR11587">
    <property type="entry name" value="ARGININOSUCCINATE SYNTHASE"/>
    <property type="match status" value="1"/>
</dbReference>
<dbReference type="GO" id="GO:0006526">
    <property type="term" value="P:L-arginine biosynthetic process"/>
    <property type="evidence" value="ECO:0007669"/>
    <property type="project" value="UniProtKB-KW"/>
</dbReference>
<dbReference type="Gene3D" id="1.20.5.470">
    <property type="entry name" value="Single helix bin"/>
    <property type="match status" value="1"/>
</dbReference>
<dbReference type="Proteomes" id="UP001497480">
    <property type="component" value="Unassembled WGS sequence"/>
</dbReference>
<evidence type="ECO:0000313" key="9">
    <source>
        <dbReference type="EMBL" id="CAL0330096.1"/>
    </source>
</evidence>
<dbReference type="GO" id="GO:0000050">
    <property type="term" value="P:urea cycle"/>
    <property type="evidence" value="ECO:0007669"/>
    <property type="project" value="TreeGrafter"/>
</dbReference>
<gene>
    <name evidence="9" type="ORF">LLUT_LOCUS31156</name>
</gene>
<comment type="pathway">
    <text evidence="1">Amino-acid biosynthesis; L-arginine biosynthesis; L-arginine from L-ornithine and carbamoyl phosphate: step 2/3.</text>
</comment>
<evidence type="ECO:0000256" key="5">
    <source>
        <dbReference type="ARBA" id="ARBA00022605"/>
    </source>
</evidence>
<evidence type="ECO:0000256" key="1">
    <source>
        <dbReference type="ARBA" id="ARBA00004967"/>
    </source>
</evidence>
<evidence type="ECO:0000256" key="6">
    <source>
        <dbReference type="ARBA" id="ARBA00022741"/>
    </source>
</evidence>
<sequence>MDLLDHPLTPSSGQIYDQADAAGFIRLYGLPMRVRLMGRDISPASLLVELNEVSGRHGIGRIDMVENRLVGIESRGVYETPGGTILFTIERELKSLTLDRETIQVKDSFALKYAKLGYVGRWFEPLRESMDEFILKITETTTASMTLKLYKGFVTIIGRK</sequence>
<dbReference type="PANTHER" id="PTHR11587:SF2">
    <property type="entry name" value="ARGININOSUCCINATE SYNTHASE"/>
    <property type="match status" value="1"/>
</dbReference>